<sequence length="121" mass="14532">MDRARNYETTTSRTLRIKSTATCHSYHDVEGWNLFLRRHLNDWEMKRIAKFYNSVAGFNNLNGGEDRLEWNKDRNGKFSINSAYKELNSTVVKERDWPWKMIWKPKIPYKVNCAPGFWVKR</sequence>
<keyword evidence="2" id="KW-1185">Reference proteome</keyword>
<dbReference type="AlphaFoldDB" id="A0AAF0TRI5"/>
<accession>A0AAF0TRI5</accession>
<protein>
    <submittedName>
        <fullName evidence="1">Uncharacterized protein</fullName>
    </submittedName>
</protein>
<name>A0AAF0TRI5_SOLVR</name>
<evidence type="ECO:0000313" key="2">
    <source>
        <dbReference type="Proteomes" id="UP001234989"/>
    </source>
</evidence>
<dbReference type="EMBL" id="CP133615">
    <property type="protein sequence ID" value="WMV23798.1"/>
    <property type="molecule type" value="Genomic_DNA"/>
</dbReference>
<reference evidence="1" key="1">
    <citation type="submission" date="2023-08" db="EMBL/GenBank/DDBJ databases">
        <title>A de novo genome assembly of Solanum verrucosum Schlechtendal, a Mexican diploid species geographically isolated from the other diploid A-genome species in potato relatives.</title>
        <authorList>
            <person name="Hosaka K."/>
        </authorList>
    </citation>
    <scope>NUCLEOTIDE SEQUENCE</scope>
    <source>
        <tissue evidence="1">Young leaves</tissue>
    </source>
</reference>
<evidence type="ECO:0000313" key="1">
    <source>
        <dbReference type="EMBL" id="WMV23798.1"/>
    </source>
</evidence>
<gene>
    <name evidence="1" type="ORF">MTR67_017183</name>
</gene>
<dbReference type="Proteomes" id="UP001234989">
    <property type="component" value="Chromosome 4"/>
</dbReference>
<organism evidence="1 2">
    <name type="scientific">Solanum verrucosum</name>
    <dbReference type="NCBI Taxonomy" id="315347"/>
    <lineage>
        <taxon>Eukaryota</taxon>
        <taxon>Viridiplantae</taxon>
        <taxon>Streptophyta</taxon>
        <taxon>Embryophyta</taxon>
        <taxon>Tracheophyta</taxon>
        <taxon>Spermatophyta</taxon>
        <taxon>Magnoliopsida</taxon>
        <taxon>eudicotyledons</taxon>
        <taxon>Gunneridae</taxon>
        <taxon>Pentapetalae</taxon>
        <taxon>asterids</taxon>
        <taxon>lamiids</taxon>
        <taxon>Solanales</taxon>
        <taxon>Solanaceae</taxon>
        <taxon>Solanoideae</taxon>
        <taxon>Solaneae</taxon>
        <taxon>Solanum</taxon>
    </lineage>
</organism>
<proteinExistence type="predicted"/>